<dbReference type="InterPro" id="IPR003789">
    <property type="entry name" value="Asn/Gln_tRNA_amidoTrase-B-like"/>
</dbReference>
<dbReference type="PANTHER" id="PTHR28055">
    <property type="entry name" value="ALTERED INHERITANCE OF MITOCHONDRIA PROTEIN 41, MITOCHONDRIAL"/>
    <property type="match status" value="1"/>
</dbReference>
<dbReference type="Proteomes" id="UP000464787">
    <property type="component" value="Chromosome"/>
</dbReference>
<dbReference type="InterPro" id="IPR042184">
    <property type="entry name" value="YqeY/Aim41_N"/>
</dbReference>
<evidence type="ECO:0000313" key="2">
    <source>
        <dbReference type="Proteomes" id="UP000464787"/>
    </source>
</evidence>
<evidence type="ECO:0000313" key="1">
    <source>
        <dbReference type="EMBL" id="QHJ01132.1"/>
    </source>
</evidence>
<keyword evidence="2" id="KW-1185">Reference proteome</keyword>
<dbReference type="SUPFAM" id="SSF89095">
    <property type="entry name" value="GatB/YqeY motif"/>
    <property type="match status" value="1"/>
</dbReference>
<dbReference type="PANTHER" id="PTHR28055:SF1">
    <property type="entry name" value="ALTERED INHERITANCE OF MITOCHONDRIA PROTEIN 41, MITOCHONDRIAL"/>
    <property type="match status" value="1"/>
</dbReference>
<name>A0A857JD48_9BURK</name>
<dbReference type="RefSeq" id="WP_160554941.1">
    <property type="nucleotide sequence ID" value="NZ_CP047650.1"/>
</dbReference>
<dbReference type="Gene3D" id="1.10.10.410">
    <property type="match status" value="1"/>
</dbReference>
<dbReference type="Pfam" id="PF09424">
    <property type="entry name" value="YqeY"/>
    <property type="match status" value="1"/>
</dbReference>
<sequence>MTLKQRITDDMKTAMRAKDSERLGTIRLLLAAMKQKEVDERIELDDAAVVAIVDKLLKQRKDSIAAFEQAGRQDLADKEASESTVLQAYLPARLSADEVKAEIATVVEALTAELGRKPAAADMGKVMGAAKARLAGKAEMGQVSAAVKAALA</sequence>
<dbReference type="InterPro" id="IPR019004">
    <property type="entry name" value="YqeY/Aim41"/>
</dbReference>
<gene>
    <name evidence="1" type="ORF">GT347_25980</name>
</gene>
<protein>
    <submittedName>
        <fullName evidence="1">GatB/YqeY domain-containing protein</fullName>
    </submittedName>
</protein>
<organism evidence="1 2">
    <name type="scientific">Xylophilus rhododendri</name>
    <dbReference type="NCBI Taxonomy" id="2697032"/>
    <lineage>
        <taxon>Bacteria</taxon>
        <taxon>Pseudomonadati</taxon>
        <taxon>Pseudomonadota</taxon>
        <taxon>Betaproteobacteria</taxon>
        <taxon>Burkholderiales</taxon>
        <taxon>Xylophilus</taxon>
    </lineage>
</organism>
<accession>A0A857JD48</accession>
<dbReference type="KEGG" id="xyk:GT347_25980"/>
<dbReference type="AlphaFoldDB" id="A0A857JD48"/>
<reference evidence="1 2" key="1">
    <citation type="submission" date="2020-01" db="EMBL/GenBank/DDBJ databases">
        <title>Genome sequencing of strain KACC 21265.</title>
        <authorList>
            <person name="Heo J."/>
            <person name="Kim S.-J."/>
            <person name="Kim J.-S."/>
            <person name="Hong S.-B."/>
            <person name="Kwon S.-W."/>
        </authorList>
    </citation>
    <scope>NUCLEOTIDE SEQUENCE [LARGE SCALE GENOMIC DNA]</scope>
    <source>
        <strain evidence="1 2">KACC 21265</strain>
    </source>
</reference>
<dbReference type="EMBL" id="CP047650">
    <property type="protein sequence ID" value="QHJ01132.1"/>
    <property type="molecule type" value="Genomic_DNA"/>
</dbReference>
<dbReference type="InterPro" id="IPR023168">
    <property type="entry name" value="GatB_Yqey_C_2"/>
</dbReference>
<dbReference type="GO" id="GO:0016884">
    <property type="term" value="F:carbon-nitrogen ligase activity, with glutamine as amido-N-donor"/>
    <property type="evidence" value="ECO:0007669"/>
    <property type="project" value="InterPro"/>
</dbReference>
<dbReference type="Gene3D" id="1.10.1510.10">
    <property type="entry name" value="Uncharacterised protein YqeY/AIM41 PF09424, N-terminal domain"/>
    <property type="match status" value="1"/>
</dbReference>
<proteinExistence type="predicted"/>